<dbReference type="PANTHER" id="PTHR21060:SF15">
    <property type="entry name" value="ACETATE KINASE-RELATED"/>
    <property type="match status" value="1"/>
</dbReference>
<organism evidence="8 9">
    <name type="scientific">Neptunitalea lumnitzerae</name>
    <dbReference type="NCBI Taxonomy" id="2965509"/>
    <lineage>
        <taxon>Bacteria</taxon>
        <taxon>Pseudomonadati</taxon>
        <taxon>Bacteroidota</taxon>
        <taxon>Flavobacteriia</taxon>
        <taxon>Flavobacteriales</taxon>
        <taxon>Flavobacteriaceae</taxon>
        <taxon>Neptunitalea</taxon>
    </lineage>
</organism>
<dbReference type="EC" id="2.7.2.1" evidence="6"/>
<dbReference type="EMBL" id="BRVO01000002">
    <property type="protein sequence ID" value="GLB49465.1"/>
    <property type="molecule type" value="Genomic_DNA"/>
</dbReference>
<keyword evidence="6" id="KW-0479">Metal-binding</keyword>
<dbReference type="SUPFAM" id="SSF53067">
    <property type="entry name" value="Actin-like ATPase domain"/>
    <property type="match status" value="2"/>
</dbReference>
<feature type="binding site" evidence="6">
    <location>
        <position position="7"/>
    </location>
    <ligand>
        <name>Mg(2+)</name>
        <dbReference type="ChEBI" id="CHEBI:18420"/>
    </ligand>
</feature>
<dbReference type="NCBIfam" id="TIGR00016">
    <property type="entry name" value="ackA"/>
    <property type="match status" value="1"/>
</dbReference>
<comment type="caution">
    <text evidence="8">The sequence shown here is derived from an EMBL/GenBank/DDBJ whole genome shotgun (WGS) entry which is preliminary data.</text>
</comment>
<keyword evidence="2 6" id="KW-0808">Transferase</keyword>
<reference evidence="8" key="1">
    <citation type="submission" date="2022-07" db="EMBL/GenBank/DDBJ databases">
        <title>Taxonomy of Novel Oxalotrophic and Methylotrophic Bacteria.</title>
        <authorList>
            <person name="Sahin N."/>
            <person name="Tani A."/>
        </authorList>
    </citation>
    <scope>NUCLEOTIDE SEQUENCE</scope>
    <source>
        <strain evidence="8">Y10</strain>
    </source>
</reference>
<evidence type="ECO:0000256" key="3">
    <source>
        <dbReference type="ARBA" id="ARBA00022741"/>
    </source>
</evidence>
<protein>
    <recommendedName>
        <fullName evidence="6">Acetate kinase</fullName>
        <ecNumber evidence="6">2.7.2.1</ecNumber>
    </recommendedName>
    <alternativeName>
        <fullName evidence="6">Acetokinase</fullName>
    </alternativeName>
</protein>
<feature type="binding site" evidence="6">
    <location>
        <position position="90"/>
    </location>
    <ligand>
        <name>substrate</name>
    </ligand>
</feature>
<evidence type="ECO:0000313" key="9">
    <source>
        <dbReference type="Proteomes" id="UP001143543"/>
    </source>
</evidence>
<feature type="active site" description="Proton donor/acceptor" evidence="6">
    <location>
        <position position="147"/>
    </location>
</feature>
<dbReference type="PRINTS" id="PR00471">
    <property type="entry name" value="ACETATEKNASE"/>
</dbReference>
<keyword evidence="6" id="KW-0460">Magnesium</keyword>
<feature type="binding site" evidence="6">
    <location>
        <begin position="330"/>
        <end position="334"/>
    </location>
    <ligand>
        <name>ATP</name>
        <dbReference type="ChEBI" id="CHEBI:30616"/>
    </ligand>
</feature>
<feature type="binding site" evidence="6">
    <location>
        <position position="384"/>
    </location>
    <ligand>
        <name>Mg(2+)</name>
        <dbReference type="ChEBI" id="CHEBI:18420"/>
    </ligand>
</feature>
<evidence type="ECO:0000313" key="8">
    <source>
        <dbReference type="EMBL" id="GLB49465.1"/>
    </source>
</evidence>
<dbReference type="Pfam" id="PF00871">
    <property type="entry name" value="Acetate_kinase"/>
    <property type="match status" value="1"/>
</dbReference>
<dbReference type="PROSITE" id="PS01075">
    <property type="entry name" value="ACETATE_KINASE_1"/>
    <property type="match status" value="1"/>
</dbReference>
<dbReference type="PANTHER" id="PTHR21060">
    <property type="entry name" value="ACETATE KINASE"/>
    <property type="match status" value="1"/>
</dbReference>
<dbReference type="RefSeq" id="WP_281765098.1">
    <property type="nucleotide sequence ID" value="NZ_BRVO01000002.1"/>
</dbReference>
<dbReference type="Gene3D" id="3.30.420.40">
    <property type="match status" value="2"/>
</dbReference>
<accession>A0ABQ5MJA1</accession>
<evidence type="ECO:0000256" key="4">
    <source>
        <dbReference type="ARBA" id="ARBA00022777"/>
    </source>
</evidence>
<comment type="pathway">
    <text evidence="6">Metabolic intermediate biosynthesis; acetyl-CoA biosynthesis; acetyl-CoA from acetate: step 1/2.</text>
</comment>
<keyword evidence="6" id="KW-0963">Cytoplasm</keyword>
<keyword evidence="4 6" id="KW-0418">Kinase</keyword>
<name>A0ABQ5MJA1_9FLAO</name>
<feature type="site" description="Transition state stabilizer" evidence="6">
    <location>
        <position position="241"/>
    </location>
</feature>
<dbReference type="InterPro" id="IPR023865">
    <property type="entry name" value="Aliphatic_acid_kinase_CS"/>
</dbReference>
<evidence type="ECO:0000256" key="6">
    <source>
        <dbReference type="HAMAP-Rule" id="MF_00020"/>
    </source>
</evidence>
<dbReference type="InterPro" id="IPR000890">
    <property type="entry name" value="Aliphatic_acid_kin_short-chain"/>
</dbReference>
<keyword evidence="5 6" id="KW-0067">ATP-binding</keyword>
<comment type="subcellular location">
    <subcellularLocation>
        <location evidence="6">Cytoplasm</location>
    </subcellularLocation>
</comment>
<dbReference type="InterPro" id="IPR004372">
    <property type="entry name" value="Ac/propionate_kinase"/>
</dbReference>
<comment type="function">
    <text evidence="6">Catalyzes the formation of acetyl phosphate from acetate and ATP. Can also catalyze the reverse reaction.</text>
</comment>
<keyword evidence="9" id="KW-1185">Reference proteome</keyword>
<evidence type="ECO:0000256" key="2">
    <source>
        <dbReference type="ARBA" id="ARBA00022679"/>
    </source>
</evidence>
<dbReference type="PIRSF" id="PIRSF000722">
    <property type="entry name" value="Acetate_prop_kin"/>
    <property type="match status" value="1"/>
</dbReference>
<feature type="binding site" evidence="6">
    <location>
        <position position="14"/>
    </location>
    <ligand>
        <name>ATP</name>
        <dbReference type="ChEBI" id="CHEBI:30616"/>
    </ligand>
</feature>
<sequence>MNVLVINSGSSSIKFQLIKMPQEHVAASGLVERIGLDGALIHYKSGDFKITKEVDVPDHETGLLKITTYLLDKEFGVISDKNNIQIVGHRVVHGGKTFSKTVEVTDDVKDKVKDLFALAPLHNPPNLKGIEVAEKVFSSAKQVAVFDTAFFQTMEPKAYQYAIPKELTEEHDIRAYGFHGTSHKYVSEKAIEYLTEKGLPSGKIITIHLGNGCSITAVKDGKAIDHSLGMGPANGLIMGTRAGDIDQSVIFYMIDQLGYTSDEVNNILLKKSGMLGLTGYSDMRDIEAKSADGDEACRLALYTNGYKIKKYIGSYVAAMNGLDAIVFTAGIGENSSVIRKIVCEEMEYLGIKLDPRKNAVRGNTVRMVNEPDAVTKVLIVPTNEELEIAKQSYNLVID</sequence>
<evidence type="ECO:0000256" key="1">
    <source>
        <dbReference type="ARBA" id="ARBA00008748"/>
    </source>
</evidence>
<dbReference type="HAMAP" id="MF_00020">
    <property type="entry name" value="Acetate_kinase"/>
    <property type="match status" value="1"/>
</dbReference>
<feature type="binding site" evidence="6">
    <location>
        <begin position="282"/>
        <end position="284"/>
    </location>
    <ligand>
        <name>ATP</name>
        <dbReference type="ChEBI" id="CHEBI:30616"/>
    </ligand>
</feature>
<comment type="similarity">
    <text evidence="1 6 7">Belongs to the acetokinase family.</text>
</comment>
<feature type="binding site" evidence="6">
    <location>
        <begin position="208"/>
        <end position="212"/>
    </location>
    <ligand>
        <name>ATP</name>
        <dbReference type="ChEBI" id="CHEBI:30616"/>
    </ligand>
</feature>
<dbReference type="Proteomes" id="UP001143543">
    <property type="component" value="Unassembled WGS sequence"/>
</dbReference>
<dbReference type="PROSITE" id="PS01076">
    <property type="entry name" value="ACETATE_KINASE_2"/>
    <property type="match status" value="1"/>
</dbReference>
<evidence type="ECO:0000256" key="7">
    <source>
        <dbReference type="RuleBase" id="RU003835"/>
    </source>
</evidence>
<proteinExistence type="inferred from homology"/>
<keyword evidence="3 6" id="KW-0547">Nucleotide-binding</keyword>
<dbReference type="CDD" id="cd24010">
    <property type="entry name" value="ASKHA_NBD_AcK_PK"/>
    <property type="match status" value="1"/>
</dbReference>
<feature type="site" description="Transition state stabilizer" evidence="6">
    <location>
        <position position="179"/>
    </location>
</feature>
<comment type="cofactor">
    <cofactor evidence="6">
        <name>Mg(2+)</name>
        <dbReference type="ChEBI" id="CHEBI:18420"/>
    </cofactor>
    <cofactor evidence="6">
        <name>Mn(2+)</name>
        <dbReference type="ChEBI" id="CHEBI:29035"/>
    </cofactor>
    <text evidence="6">Mg(2+). Can also accept Mn(2+).</text>
</comment>
<evidence type="ECO:0000256" key="5">
    <source>
        <dbReference type="ARBA" id="ARBA00022840"/>
    </source>
</evidence>
<dbReference type="InterPro" id="IPR043129">
    <property type="entry name" value="ATPase_NBD"/>
</dbReference>
<comment type="catalytic activity">
    <reaction evidence="6">
        <text>acetate + ATP = acetyl phosphate + ADP</text>
        <dbReference type="Rhea" id="RHEA:11352"/>
        <dbReference type="ChEBI" id="CHEBI:22191"/>
        <dbReference type="ChEBI" id="CHEBI:30089"/>
        <dbReference type="ChEBI" id="CHEBI:30616"/>
        <dbReference type="ChEBI" id="CHEBI:456216"/>
        <dbReference type="EC" id="2.7.2.1"/>
    </reaction>
</comment>
<comment type="subunit">
    <text evidence="6">Homodimer.</text>
</comment>
<gene>
    <name evidence="6 8" type="primary">ackA</name>
    <name evidence="8" type="ORF">Y10_18330</name>
</gene>
<dbReference type="GO" id="GO:0016301">
    <property type="term" value="F:kinase activity"/>
    <property type="evidence" value="ECO:0007669"/>
    <property type="project" value="UniProtKB-KW"/>
</dbReference>